<proteinExistence type="predicted"/>
<name>A0A9N9BEX2_FUNMO</name>
<feature type="non-terminal residue" evidence="2">
    <location>
        <position position="1"/>
    </location>
</feature>
<organism evidence="2 3">
    <name type="scientific">Funneliformis mosseae</name>
    <name type="common">Endomycorrhizal fungus</name>
    <name type="synonym">Glomus mosseae</name>
    <dbReference type="NCBI Taxonomy" id="27381"/>
    <lineage>
        <taxon>Eukaryota</taxon>
        <taxon>Fungi</taxon>
        <taxon>Fungi incertae sedis</taxon>
        <taxon>Mucoromycota</taxon>
        <taxon>Glomeromycotina</taxon>
        <taxon>Glomeromycetes</taxon>
        <taxon>Glomerales</taxon>
        <taxon>Glomeraceae</taxon>
        <taxon>Funneliformis</taxon>
    </lineage>
</organism>
<feature type="region of interest" description="Disordered" evidence="1">
    <location>
        <begin position="29"/>
        <end position="62"/>
    </location>
</feature>
<gene>
    <name evidence="2" type="ORF">FMOSSE_LOCUS7183</name>
</gene>
<feature type="compositionally biased region" description="Polar residues" evidence="1">
    <location>
        <begin position="37"/>
        <end position="62"/>
    </location>
</feature>
<dbReference type="Proteomes" id="UP000789375">
    <property type="component" value="Unassembled WGS sequence"/>
</dbReference>
<accession>A0A9N9BEX2</accession>
<evidence type="ECO:0000313" key="3">
    <source>
        <dbReference type="Proteomes" id="UP000789375"/>
    </source>
</evidence>
<comment type="caution">
    <text evidence="2">The sequence shown here is derived from an EMBL/GenBank/DDBJ whole genome shotgun (WGS) entry which is preliminary data.</text>
</comment>
<evidence type="ECO:0000256" key="1">
    <source>
        <dbReference type="SAM" id="MobiDB-lite"/>
    </source>
</evidence>
<protein>
    <submittedName>
        <fullName evidence="2">3770_t:CDS:1</fullName>
    </submittedName>
</protein>
<reference evidence="2" key="1">
    <citation type="submission" date="2021-06" db="EMBL/GenBank/DDBJ databases">
        <authorList>
            <person name="Kallberg Y."/>
            <person name="Tangrot J."/>
            <person name="Rosling A."/>
        </authorList>
    </citation>
    <scope>NUCLEOTIDE SEQUENCE</scope>
    <source>
        <strain evidence="2">87-6 pot B 2015</strain>
    </source>
</reference>
<sequence length="62" mass="6989">IKDSDTLQLDQENINPIGIPLIEHPLIRRPKGRRSGTTRFKSPLETSSCPNEVRSQNKCSLC</sequence>
<keyword evidence="3" id="KW-1185">Reference proteome</keyword>
<dbReference type="AlphaFoldDB" id="A0A9N9BEX2"/>
<evidence type="ECO:0000313" key="2">
    <source>
        <dbReference type="EMBL" id="CAG8565555.1"/>
    </source>
</evidence>
<dbReference type="EMBL" id="CAJVPP010001629">
    <property type="protein sequence ID" value="CAG8565555.1"/>
    <property type="molecule type" value="Genomic_DNA"/>
</dbReference>